<proteinExistence type="predicted"/>
<protein>
    <submittedName>
        <fullName evidence="1">Uncharacterized protein</fullName>
    </submittedName>
</protein>
<sequence length="109" mass="11701">MSRVELVVSVAVVTAVCATLKVHQDNETAAVWGTRLMLSKNQKTAATALVALPIMYVADIWSAGMWSILAIVVIGTVHAILYTELGSPDTFTRKLPDIPEEGDIGATFE</sequence>
<evidence type="ECO:0000313" key="2">
    <source>
        <dbReference type="Proteomes" id="UP000821865"/>
    </source>
</evidence>
<gene>
    <name evidence="1" type="ORF">HPB49_019297</name>
</gene>
<dbReference type="EMBL" id="CM023471">
    <property type="protein sequence ID" value="KAH7966772.1"/>
    <property type="molecule type" value="Genomic_DNA"/>
</dbReference>
<organism evidence="1 2">
    <name type="scientific">Dermacentor silvarum</name>
    <name type="common">Tick</name>
    <dbReference type="NCBI Taxonomy" id="543639"/>
    <lineage>
        <taxon>Eukaryota</taxon>
        <taxon>Metazoa</taxon>
        <taxon>Ecdysozoa</taxon>
        <taxon>Arthropoda</taxon>
        <taxon>Chelicerata</taxon>
        <taxon>Arachnida</taxon>
        <taxon>Acari</taxon>
        <taxon>Parasitiformes</taxon>
        <taxon>Ixodida</taxon>
        <taxon>Ixodoidea</taxon>
        <taxon>Ixodidae</taxon>
        <taxon>Rhipicephalinae</taxon>
        <taxon>Dermacentor</taxon>
    </lineage>
</organism>
<reference evidence="1" key="1">
    <citation type="submission" date="2020-05" db="EMBL/GenBank/DDBJ databases">
        <title>Large-scale comparative analyses of tick genomes elucidate their genetic diversity and vector capacities.</title>
        <authorList>
            <person name="Jia N."/>
            <person name="Wang J."/>
            <person name="Shi W."/>
            <person name="Du L."/>
            <person name="Sun Y."/>
            <person name="Zhan W."/>
            <person name="Jiang J."/>
            <person name="Wang Q."/>
            <person name="Zhang B."/>
            <person name="Ji P."/>
            <person name="Sakyi L.B."/>
            <person name="Cui X."/>
            <person name="Yuan T."/>
            <person name="Jiang B."/>
            <person name="Yang W."/>
            <person name="Lam T.T.-Y."/>
            <person name="Chang Q."/>
            <person name="Ding S."/>
            <person name="Wang X."/>
            <person name="Zhu J."/>
            <person name="Ruan X."/>
            <person name="Zhao L."/>
            <person name="Wei J."/>
            <person name="Que T."/>
            <person name="Du C."/>
            <person name="Cheng J."/>
            <person name="Dai P."/>
            <person name="Han X."/>
            <person name="Huang E."/>
            <person name="Gao Y."/>
            <person name="Liu J."/>
            <person name="Shao H."/>
            <person name="Ye R."/>
            <person name="Li L."/>
            <person name="Wei W."/>
            <person name="Wang X."/>
            <person name="Wang C."/>
            <person name="Yang T."/>
            <person name="Huo Q."/>
            <person name="Li W."/>
            <person name="Guo W."/>
            <person name="Chen H."/>
            <person name="Zhou L."/>
            <person name="Ni X."/>
            <person name="Tian J."/>
            <person name="Zhou Y."/>
            <person name="Sheng Y."/>
            <person name="Liu T."/>
            <person name="Pan Y."/>
            <person name="Xia L."/>
            <person name="Li J."/>
            <person name="Zhao F."/>
            <person name="Cao W."/>
        </authorList>
    </citation>
    <scope>NUCLEOTIDE SEQUENCE</scope>
    <source>
        <strain evidence="1">Dsil-2018</strain>
    </source>
</reference>
<comment type="caution">
    <text evidence="1">The sequence shown here is derived from an EMBL/GenBank/DDBJ whole genome shotgun (WGS) entry which is preliminary data.</text>
</comment>
<accession>A0ACB8DFM5</accession>
<name>A0ACB8DFM5_DERSI</name>
<evidence type="ECO:0000313" key="1">
    <source>
        <dbReference type="EMBL" id="KAH7966772.1"/>
    </source>
</evidence>
<dbReference type="Proteomes" id="UP000821865">
    <property type="component" value="Chromosome 2"/>
</dbReference>
<keyword evidence="2" id="KW-1185">Reference proteome</keyword>